<dbReference type="EMBL" id="QHKM01000001">
    <property type="protein sequence ID" value="RAK70424.1"/>
    <property type="molecule type" value="Genomic_DNA"/>
</dbReference>
<evidence type="ECO:0000313" key="3">
    <source>
        <dbReference type="Proteomes" id="UP000248553"/>
    </source>
</evidence>
<feature type="transmembrane region" description="Helical" evidence="1">
    <location>
        <begin position="43"/>
        <end position="62"/>
    </location>
</feature>
<feature type="transmembrane region" description="Helical" evidence="1">
    <location>
        <begin position="14"/>
        <end position="31"/>
    </location>
</feature>
<keyword evidence="1" id="KW-1133">Transmembrane helix</keyword>
<dbReference type="AlphaFoldDB" id="A0A328BX39"/>
<reference evidence="3" key="1">
    <citation type="submission" date="2018-05" db="EMBL/GenBank/DDBJ databases">
        <authorList>
            <person name="Nie L."/>
        </authorList>
    </citation>
    <scope>NUCLEOTIDE SEQUENCE [LARGE SCALE GENOMIC DNA]</scope>
    <source>
        <strain evidence="3">NL</strain>
    </source>
</reference>
<name>A0A328BX39_9BACT</name>
<organism evidence="2 3">
    <name type="scientific">Hymenobacter edaphi</name>
    <dbReference type="NCBI Taxonomy" id="2211146"/>
    <lineage>
        <taxon>Bacteria</taxon>
        <taxon>Pseudomonadati</taxon>
        <taxon>Bacteroidota</taxon>
        <taxon>Cytophagia</taxon>
        <taxon>Cytophagales</taxon>
        <taxon>Hymenobacteraceae</taxon>
        <taxon>Hymenobacter</taxon>
    </lineage>
</organism>
<dbReference type="RefSeq" id="WP_111477174.1">
    <property type="nucleotide sequence ID" value="NZ_QHKM01000001.1"/>
</dbReference>
<gene>
    <name evidence="2" type="ORF">DLM85_06200</name>
</gene>
<protein>
    <submittedName>
        <fullName evidence="2">Uncharacterized protein</fullName>
    </submittedName>
</protein>
<evidence type="ECO:0000256" key="1">
    <source>
        <dbReference type="SAM" id="Phobius"/>
    </source>
</evidence>
<accession>A0A328BX39</accession>
<keyword evidence="3" id="KW-1185">Reference proteome</keyword>
<evidence type="ECO:0000313" key="2">
    <source>
        <dbReference type="EMBL" id="RAK70424.1"/>
    </source>
</evidence>
<sequence length="97" mass="10536">MYTPPPAPPQPPGHLGRVLLVHLGLVLVLHLGRQWLDDDEGIFFILFGLAFLDGLAFLVLITTGRSRLGLSFVLSGLLMFVIGFGDCATHLKLGSMH</sequence>
<feature type="transmembrane region" description="Helical" evidence="1">
    <location>
        <begin position="68"/>
        <end position="88"/>
    </location>
</feature>
<proteinExistence type="predicted"/>
<keyword evidence="1" id="KW-0472">Membrane</keyword>
<dbReference type="OrthoDB" id="886363at2"/>
<dbReference type="Proteomes" id="UP000248553">
    <property type="component" value="Unassembled WGS sequence"/>
</dbReference>
<comment type="caution">
    <text evidence="2">The sequence shown here is derived from an EMBL/GenBank/DDBJ whole genome shotgun (WGS) entry which is preliminary data.</text>
</comment>
<keyword evidence="1" id="KW-0812">Transmembrane</keyword>